<evidence type="ECO:0000313" key="10">
    <source>
        <dbReference type="Proteomes" id="UP000179797"/>
    </source>
</evidence>
<evidence type="ECO:0000256" key="3">
    <source>
        <dbReference type="ARBA" id="ARBA00022452"/>
    </source>
</evidence>
<evidence type="ECO:0000256" key="6">
    <source>
        <dbReference type="ARBA" id="ARBA00023136"/>
    </source>
</evidence>
<dbReference type="Gene3D" id="2.40.160.60">
    <property type="entry name" value="Outer membrane protein transport protein (OMPP1/FadL/TodX)"/>
    <property type="match status" value="1"/>
</dbReference>
<dbReference type="GO" id="GO:0015483">
    <property type="term" value="F:long-chain fatty acid transporting porin activity"/>
    <property type="evidence" value="ECO:0007669"/>
    <property type="project" value="TreeGrafter"/>
</dbReference>
<dbReference type="EMBL" id="JRYR02000001">
    <property type="protein sequence ID" value="OHX67035.1"/>
    <property type="molecule type" value="Genomic_DNA"/>
</dbReference>
<comment type="subcellular location">
    <subcellularLocation>
        <location evidence="1">Cell outer membrane</location>
        <topology evidence="1">Multi-pass membrane protein</topology>
    </subcellularLocation>
</comment>
<keyword evidence="5 8" id="KW-0732">Signal</keyword>
<name>A0A1S1Z1Q0_FLAPC</name>
<organism evidence="9 10">
    <name type="scientific">Flammeovirga pacifica</name>
    <dbReference type="NCBI Taxonomy" id="915059"/>
    <lineage>
        <taxon>Bacteria</taxon>
        <taxon>Pseudomonadati</taxon>
        <taxon>Bacteroidota</taxon>
        <taxon>Cytophagia</taxon>
        <taxon>Cytophagales</taxon>
        <taxon>Flammeovirgaceae</taxon>
        <taxon>Flammeovirga</taxon>
    </lineage>
</organism>
<proteinExistence type="inferred from homology"/>
<protein>
    <recommendedName>
        <fullName evidence="11">Long-chain fatty acid transporter</fullName>
    </recommendedName>
</protein>
<keyword evidence="6" id="KW-0472">Membrane</keyword>
<evidence type="ECO:0000313" key="9">
    <source>
        <dbReference type="EMBL" id="OHX67035.1"/>
    </source>
</evidence>
<feature type="chain" id="PRO_5010207731" description="Long-chain fatty acid transporter" evidence="8">
    <location>
        <begin position="22"/>
        <end position="420"/>
    </location>
</feature>
<accession>A0A1S1Z1Q0</accession>
<evidence type="ECO:0000256" key="5">
    <source>
        <dbReference type="ARBA" id="ARBA00022729"/>
    </source>
</evidence>
<dbReference type="Proteomes" id="UP000179797">
    <property type="component" value="Unassembled WGS sequence"/>
</dbReference>
<comment type="caution">
    <text evidence="9">The sequence shown here is derived from an EMBL/GenBank/DDBJ whole genome shotgun (WGS) entry which is preliminary data.</text>
</comment>
<dbReference type="AlphaFoldDB" id="A0A1S1Z1Q0"/>
<evidence type="ECO:0000256" key="1">
    <source>
        <dbReference type="ARBA" id="ARBA00004571"/>
    </source>
</evidence>
<dbReference type="SUPFAM" id="SSF56935">
    <property type="entry name" value="Porins"/>
    <property type="match status" value="1"/>
</dbReference>
<gene>
    <name evidence="9" type="ORF">NH26_12110</name>
</gene>
<comment type="similarity">
    <text evidence="2">Belongs to the OmpP1/FadL family.</text>
</comment>
<keyword evidence="4" id="KW-0812">Transmembrane</keyword>
<dbReference type="Pfam" id="PF03349">
    <property type="entry name" value="Toluene_X"/>
    <property type="match status" value="1"/>
</dbReference>
<keyword evidence="7" id="KW-0998">Cell outer membrane</keyword>
<evidence type="ECO:0000256" key="7">
    <source>
        <dbReference type="ARBA" id="ARBA00023237"/>
    </source>
</evidence>
<evidence type="ECO:0000256" key="4">
    <source>
        <dbReference type="ARBA" id="ARBA00022692"/>
    </source>
</evidence>
<feature type="signal peptide" evidence="8">
    <location>
        <begin position="1"/>
        <end position="21"/>
    </location>
</feature>
<reference evidence="9 10" key="1">
    <citation type="journal article" date="2012" name="Int. J. Syst. Evol. Microbiol.">
        <title>Flammeovirga pacifica sp. nov., isolated from deep-sea sediment.</title>
        <authorList>
            <person name="Xu H."/>
            <person name="Fu Y."/>
            <person name="Yang N."/>
            <person name="Ding Z."/>
            <person name="Lai Q."/>
            <person name="Zeng R."/>
        </authorList>
    </citation>
    <scope>NUCLEOTIDE SEQUENCE [LARGE SCALE GENOMIC DNA]</scope>
    <source>
        <strain evidence="10">DSM 24597 / LMG 26175 / WPAGA1</strain>
    </source>
</reference>
<keyword evidence="10" id="KW-1185">Reference proteome</keyword>
<dbReference type="RefSeq" id="WP_044224050.1">
    <property type="nucleotide sequence ID" value="NZ_JRYR02000001.1"/>
</dbReference>
<dbReference type="STRING" id="915059.NH26_12110"/>
<evidence type="ECO:0000256" key="2">
    <source>
        <dbReference type="ARBA" id="ARBA00008163"/>
    </source>
</evidence>
<evidence type="ECO:0008006" key="11">
    <source>
        <dbReference type="Google" id="ProtNLM"/>
    </source>
</evidence>
<evidence type="ECO:0000256" key="8">
    <source>
        <dbReference type="SAM" id="SignalP"/>
    </source>
</evidence>
<dbReference type="PANTHER" id="PTHR35093">
    <property type="entry name" value="OUTER MEMBRANE PROTEIN NMB0088-RELATED"/>
    <property type="match status" value="1"/>
</dbReference>
<sequence length="420" mass="45412">MKIRNLLMVLATVCISSATFANGFQVLLQGTKAVGRGNVQVGFRPDGSSLFFNPGALSFLESSTVQVGVNPVFSNISYRPTGGATKHASTSPMGTPFQAYGVYRPSAESPWAFGLGVFTPFGSTVSYEDGWTGRYSLQEISLQAIYIQPTVSYRINDVLSVGGGVDIVTGSVSFKKKVAASGGDVGFDMEGNTVQFSFNAGLYYQPSDKWSVGLNYRHGVDMAVERGDAIFDVPNDFIGDNLFGDKYTAGQPYKAAFNATLPLPSTAAVGFGFYPNEKWSFGLDVSYVTWSVYKELKVEFPDGDYGDIAYDRSWEDSWIFNLGAEYNATDALIVRAGAYVDTTPVPDGHMTPESPDALSIGTSVGASYMFSEKFSVDAAFLFTNKQQRENVVPTDKDTGGLNGVYKATAYIPSISLNYNF</sequence>
<dbReference type="InterPro" id="IPR005017">
    <property type="entry name" value="OMPP1/FadL/TodX"/>
</dbReference>
<dbReference type="GO" id="GO:0009279">
    <property type="term" value="C:cell outer membrane"/>
    <property type="evidence" value="ECO:0007669"/>
    <property type="project" value="UniProtKB-SubCell"/>
</dbReference>
<dbReference type="PANTHER" id="PTHR35093:SF8">
    <property type="entry name" value="OUTER MEMBRANE PROTEIN NMB0088-RELATED"/>
    <property type="match status" value="1"/>
</dbReference>
<dbReference type="OrthoDB" id="9922at2"/>
<keyword evidence="3" id="KW-1134">Transmembrane beta strand</keyword>